<dbReference type="EMBL" id="BMRP01000005">
    <property type="protein sequence ID" value="GGU55572.1"/>
    <property type="molecule type" value="Genomic_DNA"/>
</dbReference>
<evidence type="ECO:0000256" key="1">
    <source>
        <dbReference type="SAM" id="MobiDB-lite"/>
    </source>
</evidence>
<evidence type="ECO:0000313" key="3">
    <source>
        <dbReference type="Proteomes" id="UP000654471"/>
    </source>
</evidence>
<dbReference type="Proteomes" id="UP000654471">
    <property type="component" value="Unassembled WGS sequence"/>
</dbReference>
<reference evidence="3" key="1">
    <citation type="journal article" date="2019" name="Int. J. Syst. Evol. Microbiol.">
        <title>The Global Catalogue of Microorganisms (GCM) 10K type strain sequencing project: providing services to taxonomists for standard genome sequencing and annotation.</title>
        <authorList>
            <consortium name="The Broad Institute Genomics Platform"/>
            <consortium name="The Broad Institute Genome Sequencing Center for Infectious Disease"/>
            <person name="Wu L."/>
            <person name="Ma J."/>
        </authorList>
    </citation>
    <scope>NUCLEOTIDE SEQUENCE [LARGE SCALE GENOMIC DNA]</scope>
    <source>
        <strain evidence="3">JCM 3399</strain>
    </source>
</reference>
<protein>
    <submittedName>
        <fullName evidence="2">Uncharacterized protein</fullName>
    </submittedName>
</protein>
<feature type="region of interest" description="Disordered" evidence="1">
    <location>
        <begin position="95"/>
        <end position="116"/>
    </location>
</feature>
<keyword evidence="3" id="KW-1185">Reference proteome</keyword>
<proteinExistence type="predicted"/>
<gene>
    <name evidence="2" type="ORF">GCM10010211_20420</name>
</gene>
<name>A0ABQ2UXW4_9ACTN</name>
<sequence>MTGMTTPDETLLPPALEKMRRYKLLAEAQLRCARWEMEERNPAAVASLKAALTAVSTATLALPADGTLTREEHEERLQSLVNLRDTIVSLAAQARHQPSVPAPHPGAGCEAEAMVG</sequence>
<accession>A0ABQ2UXW4</accession>
<organism evidence="2 3">
    <name type="scientific">Streptomyces albospinus</name>
    <dbReference type="NCBI Taxonomy" id="285515"/>
    <lineage>
        <taxon>Bacteria</taxon>
        <taxon>Bacillati</taxon>
        <taxon>Actinomycetota</taxon>
        <taxon>Actinomycetes</taxon>
        <taxon>Kitasatosporales</taxon>
        <taxon>Streptomycetaceae</taxon>
        <taxon>Streptomyces</taxon>
    </lineage>
</organism>
<evidence type="ECO:0000313" key="2">
    <source>
        <dbReference type="EMBL" id="GGU55572.1"/>
    </source>
</evidence>
<comment type="caution">
    <text evidence="2">The sequence shown here is derived from an EMBL/GenBank/DDBJ whole genome shotgun (WGS) entry which is preliminary data.</text>
</comment>